<feature type="transmembrane region" description="Helical" evidence="7">
    <location>
        <begin position="312"/>
        <end position="335"/>
    </location>
</feature>
<feature type="transmembrane region" description="Helical" evidence="7">
    <location>
        <begin position="376"/>
        <end position="394"/>
    </location>
</feature>
<evidence type="ECO:0000256" key="2">
    <source>
        <dbReference type="ARBA" id="ARBA00022448"/>
    </source>
</evidence>
<evidence type="ECO:0000313" key="10">
    <source>
        <dbReference type="Proteomes" id="UP001230978"/>
    </source>
</evidence>
<keyword evidence="5 7" id="KW-1133">Transmembrane helix</keyword>
<feature type="domain" description="ABC transmembrane type-1" evidence="8">
    <location>
        <begin position="38"/>
        <end position="240"/>
    </location>
</feature>
<name>A0ABY8Q2K1_9RHOB</name>
<evidence type="ECO:0000259" key="8">
    <source>
        <dbReference type="PROSITE" id="PS50928"/>
    </source>
</evidence>
<feature type="transmembrane region" description="Helical" evidence="7">
    <location>
        <begin position="118"/>
        <end position="140"/>
    </location>
</feature>
<feature type="transmembrane region" description="Helical" evidence="7">
    <location>
        <begin position="224"/>
        <end position="246"/>
    </location>
</feature>
<protein>
    <submittedName>
        <fullName evidence="9">Thiamine/thiamine pyrophosphate ABC transporter permease ThiP</fullName>
    </submittedName>
</protein>
<keyword evidence="6 7" id="KW-0472">Membrane</keyword>
<evidence type="ECO:0000256" key="5">
    <source>
        <dbReference type="ARBA" id="ARBA00022989"/>
    </source>
</evidence>
<evidence type="ECO:0000256" key="6">
    <source>
        <dbReference type="ARBA" id="ARBA00023136"/>
    </source>
</evidence>
<proteinExistence type="predicted"/>
<feature type="transmembrane region" description="Helical" evidence="7">
    <location>
        <begin position="36"/>
        <end position="60"/>
    </location>
</feature>
<dbReference type="Proteomes" id="UP001230978">
    <property type="component" value="Chromosome"/>
</dbReference>
<comment type="subcellular location">
    <subcellularLocation>
        <location evidence="1">Cell membrane</location>
        <topology evidence="1">Multi-pass membrane protein</topology>
    </subcellularLocation>
</comment>
<keyword evidence="10" id="KW-1185">Reference proteome</keyword>
<feature type="transmembrane region" description="Helical" evidence="7">
    <location>
        <begin position="479"/>
        <end position="498"/>
    </location>
</feature>
<dbReference type="EMBL" id="CP124535">
    <property type="protein sequence ID" value="WGV15059.1"/>
    <property type="molecule type" value="Genomic_DNA"/>
</dbReference>
<reference evidence="9 10" key="1">
    <citation type="submission" date="2023-04" db="EMBL/GenBank/DDBJ databases">
        <title>YMD61, complete Genome.</title>
        <authorList>
            <person name="Zhang J."/>
        </authorList>
    </citation>
    <scope>NUCLEOTIDE SEQUENCE [LARGE SCALE GENOMIC DNA]</scope>
    <source>
        <strain evidence="9 10">YMD61</strain>
    </source>
</reference>
<dbReference type="PANTHER" id="PTHR30183:SF9">
    <property type="entry name" value="THIAMINE TRANSPORT SYSTEM PERMEASE PROTEIN THIP"/>
    <property type="match status" value="1"/>
</dbReference>
<feature type="domain" description="ABC transmembrane type-1" evidence="8">
    <location>
        <begin position="309"/>
        <end position="498"/>
    </location>
</feature>
<evidence type="ECO:0000313" key="9">
    <source>
        <dbReference type="EMBL" id="WGV15059.1"/>
    </source>
</evidence>
<keyword evidence="3" id="KW-1003">Cell membrane</keyword>
<keyword evidence="4 7" id="KW-0812">Transmembrane</keyword>
<sequence length="508" mass="52371">MGAALAAALLGAMTLGTVGAVAIHAGAAPIGPADWAALRFTLLQAFLSALISTALAIPVARALARRRFPGRGALITLMGAPFLLPVIVAILGLLAIFGRGGTLNQLLTTAGLPPISPYGLHGVLLAHVFLNLPLATRMILQGWQAIPAERFRLARSLALTPMAQFRHLEFPMLRATLPGAFLTIFTLCLASFATALILGGGPAATTVELAIYQALRFDFAPDRAATLALLQFALTTAALLAGWALIRDTGFGAGLGRPPELPAPKGWRRALDAAAITLAAAFLILPLAALVARGLPGLTNLPQGLIGATTRSLAIALASAALATAAALALALATARRAMGHRLFDAAATFPLAASSLVIGTGLFLMLRPFAAPSDLAIPVTIATNATLALPYSYRLLSPPARALLADYGRLTAALALTPAAKFRLVTLPQLARPLGFGAGITAALSMGDLGVITLFAGQTNATLPLYIHSLMGSYRMEQAAAASLLLLTLSFTLFALFDGIGRRHAPA</sequence>
<evidence type="ECO:0000256" key="1">
    <source>
        <dbReference type="ARBA" id="ARBA00004651"/>
    </source>
</evidence>
<feature type="transmembrane region" description="Helical" evidence="7">
    <location>
        <begin position="72"/>
        <end position="98"/>
    </location>
</feature>
<dbReference type="InterPro" id="IPR035906">
    <property type="entry name" value="MetI-like_sf"/>
</dbReference>
<evidence type="ECO:0000256" key="3">
    <source>
        <dbReference type="ARBA" id="ARBA00022475"/>
    </source>
</evidence>
<dbReference type="SUPFAM" id="SSF161098">
    <property type="entry name" value="MetI-like"/>
    <property type="match status" value="2"/>
</dbReference>
<keyword evidence="2" id="KW-0813">Transport</keyword>
<dbReference type="PROSITE" id="PS50928">
    <property type="entry name" value="ABC_TM1"/>
    <property type="match status" value="2"/>
</dbReference>
<feature type="transmembrane region" description="Helical" evidence="7">
    <location>
        <begin position="267"/>
        <end position="292"/>
    </location>
</feature>
<dbReference type="CDD" id="cd06261">
    <property type="entry name" value="TM_PBP2"/>
    <property type="match status" value="1"/>
</dbReference>
<dbReference type="InterPro" id="IPR000515">
    <property type="entry name" value="MetI-like"/>
</dbReference>
<evidence type="ECO:0000256" key="4">
    <source>
        <dbReference type="ARBA" id="ARBA00022692"/>
    </source>
</evidence>
<feature type="transmembrane region" description="Helical" evidence="7">
    <location>
        <begin position="347"/>
        <end position="370"/>
    </location>
</feature>
<evidence type="ECO:0000256" key="7">
    <source>
        <dbReference type="SAM" id="Phobius"/>
    </source>
</evidence>
<dbReference type="Gene3D" id="1.10.3720.10">
    <property type="entry name" value="MetI-like"/>
    <property type="match status" value="2"/>
</dbReference>
<feature type="transmembrane region" description="Helical" evidence="7">
    <location>
        <begin position="180"/>
        <end position="204"/>
    </location>
</feature>
<dbReference type="PANTHER" id="PTHR30183">
    <property type="entry name" value="MOLYBDENUM TRANSPORT SYSTEM PERMEASE PROTEIN MODB"/>
    <property type="match status" value="1"/>
</dbReference>
<organism evidence="9 10">
    <name type="scientific">Fuscovulum ytuae</name>
    <dbReference type="NCBI Taxonomy" id="3042299"/>
    <lineage>
        <taxon>Bacteria</taxon>
        <taxon>Pseudomonadati</taxon>
        <taxon>Pseudomonadota</taxon>
        <taxon>Alphaproteobacteria</taxon>
        <taxon>Rhodobacterales</taxon>
        <taxon>Paracoccaceae</taxon>
        <taxon>Fuscovulum</taxon>
    </lineage>
</organism>
<gene>
    <name evidence="9" type="ORF">QF092_12295</name>
</gene>
<feature type="transmembrane region" description="Helical" evidence="7">
    <location>
        <begin position="435"/>
        <end position="459"/>
    </location>
</feature>
<accession>A0ABY8Q2K1</accession>